<proteinExistence type="predicted"/>
<dbReference type="Proteomes" id="UP000695022">
    <property type="component" value="Unplaced"/>
</dbReference>
<keyword evidence="1" id="KW-1185">Reference proteome</keyword>
<dbReference type="InterPro" id="IPR052669">
    <property type="entry name" value="SL1/TIF-IB_Component"/>
</dbReference>
<name>A0ABM1DVA6_PRICU</name>
<dbReference type="GeneID" id="106806452"/>
<protein>
    <submittedName>
        <fullName evidence="2">TATA box-binding protein-associated factor RNA polymerase I subunit A-like</fullName>
    </submittedName>
</protein>
<dbReference type="RefSeq" id="XP_014663877.1">
    <property type="nucleotide sequence ID" value="XM_014808391.1"/>
</dbReference>
<evidence type="ECO:0000313" key="2">
    <source>
        <dbReference type="RefSeq" id="XP_014663877.1"/>
    </source>
</evidence>
<accession>A0ABM1DVA6</accession>
<reference evidence="2" key="1">
    <citation type="submission" date="2025-08" db="UniProtKB">
        <authorList>
            <consortium name="RefSeq"/>
        </authorList>
    </citation>
    <scope>IDENTIFICATION</scope>
</reference>
<dbReference type="PANTHER" id="PTHR32122">
    <property type="entry name" value="TATA BOX-BINDING PROTEIN ASSOCIATED FACTOR RNA POLYMERASE I SUBUNIT A"/>
    <property type="match status" value="1"/>
</dbReference>
<sequence length="477" mass="53492">MAEDLRWRSSMLAIHVSDLAALKNLVSRLLDPHRHDDEADDYETIVPAAARAVTGRLLDTRMLNWSNQLLISLSEAMAAHRWSDAARLLAVLMRQTDLRSRAGTAAVWRAGIESLLRLRASEGALAMLMRHAQGALHEEAPEYALLYILHLLREGRINELHQAFGAVAAAPPPQESSGTARTRAVRRALTAYRGMTQYAEWLIDRQQLRTLAAAATTAAETETGGDYLYETQKMGHEESLRNHAEMAMVAFEKLLDEPGVCDAFVTKYVHLIDSSQQHLSVSSVDVLRRYRTRNPDNPNAHRYLYAAVAKRGATAAELLDILEGYAEVNPSDELMLDYVDLLGDDDAVKKMAVLFDMLDYAAWQHDRRPWQKLSDVLLSVGSEAEVEGALDLWIDRKSWWPTYHFTEFHANGDDLLLLVSKAVVAVILGESESKFLKKAYQQILADPDLESKFQLAVNARNRAWGKLYDKVSSSIIT</sequence>
<gene>
    <name evidence="2" type="primary">LOC106806452</name>
</gene>
<dbReference type="InterPro" id="IPR039495">
    <property type="entry name" value="TAF1A"/>
</dbReference>
<dbReference type="PANTHER" id="PTHR32122:SF1">
    <property type="entry name" value="TATA BOX-BINDING PROTEIN-ASSOCIATED FACTOR RNA POLYMERASE I SUBUNIT A"/>
    <property type="match status" value="1"/>
</dbReference>
<evidence type="ECO:0000313" key="1">
    <source>
        <dbReference type="Proteomes" id="UP000695022"/>
    </source>
</evidence>
<dbReference type="Pfam" id="PF14929">
    <property type="entry name" value="TAF1_subA"/>
    <property type="match status" value="1"/>
</dbReference>
<organism evidence="1 2">
    <name type="scientific">Priapulus caudatus</name>
    <name type="common">Priapulid worm</name>
    <dbReference type="NCBI Taxonomy" id="37621"/>
    <lineage>
        <taxon>Eukaryota</taxon>
        <taxon>Metazoa</taxon>
        <taxon>Ecdysozoa</taxon>
        <taxon>Scalidophora</taxon>
        <taxon>Priapulida</taxon>
        <taxon>Priapulimorpha</taxon>
        <taxon>Priapulimorphida</taxon>
        <taxon>Priapulidae</taxon>
        <taxon>Priapulus</taxon>
    </lineage>
</organism>